<dbReference type="EMBL" id="JACHDZ010000002">
    <property type="protein sequence ID" value="MBB5343775.1"/>
    <property type="molecule type" value="Genomic_DNA"/>
</dbReference>
<evidence type="ECO:0000313" key="8">
    <source>
        <dbReference type="Proteomes" id="UP000569092"/>
    </source>
</evidence>
<dbReference type="InterPro" id="IPR048913">
    <property type="entry name" value="BetaGal_gal-bd"/>
</dbReference>
<dbReference type="Gene3D" id="3.20.20.80">
    <property type="entry name" value="Glycosidases"/>
    <property type="match status" value="1"/>
</dbReference>
<dbReference type="InterPro" id="IPR031330">
    <property type="entry name" value="Gly_Hdrlase_35_cat"/>
</dbReference>
<evidence type="ECO:0000313" key="7">
    <source>
        <dbReference type="EMBL" id="MBB5343775.1"/>
    </source>
</evidence>
<name>A0A7W8N5A1_9BACT</name>
<dbReference type="Proteomes" id="UP000569092">
    <property type="component" value="Unassembled WGS sequence"/>
</dbReference>
<organism evidence="7 8">
    <name type="scientific">Tunturiibacter lichenicola</name>
    <dbReference type="NCBI Taxonomy" id="2051959"/>
    <lineage>
        <taxon>Bacteria</taxon>
        <taxon>Pseudomonadati</taxon>
        <taxon>Acidobacteriota</taxon>
        <taxon>Terriglobia</taxon>
        <taxon>Terriglobales</taxon>
        <taxon>Acidobacteriaceae</taxon>
        <taxon>Tunturiibacter</taxon>
    </lineage>
</organism>
<dbReference type="GO" id="GO:0004553">
    <property type="term" value="F:hydrolase activity, hydrolyzing O-glycosyl compounds"/>
    <property type="evidence" value="ECO:0007669"/>
    <property type="project" value="InterPro"/>
</dbReference>
<dbReference type="Pfam" id="PF21467">
    <property type="entry name" value="BetaGal_gal-bd"/>
    <property type="match status" value="1"/>
</dbReference>
<gene>
    <name evidence="7" type="ORF">HDF10_001750</name>
</gene>
<accession>A0A7W8N5A1</accession>
<proteinExistence type="inferred from homology"/>
<dbReference type="Pfam" id="PF01301">
    <property type="entry name" value="Glyco_hydro_35"/>
    <property type="match status" value="1"/>
</dbReference>
<protein>
    <recommendedName>
        <fullName evidence="9">Beta-galactosidase</fullName>
    </recommendedName>
</protein>
<feature type="domain" description="Glycoside hydrolase 35 catalytic" evidence="5">
    <location>
        <begin position="1"/>
        <end position="283"/>
    </location>
</feature>
<evidence type="ECO:0008006" key="9">
    <source>
        <dbReference type="Google" id="ProtNLM"/>
    </source>
</evidence>
<evidence type="ECO:0000256" key="3">
    <source>
        <dbReference type="ARBA" id="ARBA00023295"/>
    </source>
</evidence>
<dbReference type="GO" id="GO:0005975">
    <property type="term" value="P:carbohydrate metabolic process"/>
    <property type="evidence" value="ECO:0007669"/>
    <property type="project" value="InterPro"/>
</dbReference>
<sequence>MWPQLLDRSKALGVNCISTYVFWNVHEPERDRYDFTGGRDLAHFLQLCQERELLAFLRVGPYCCAEWNFGGFPSYLRDEPNIELRTMNNPYLDRVEKYFDRLAEEIRPYLAPNGGPVAMIQVENEYANVAKRYGEAGQEYLRWIVNLAERVGFKIIPTTTCEGGASGSIETLNGNDIPPERAAGFRLKHPKEPMIWSELYPGWYDTWGHPRHTGRDGRELATCILEFLAEGGAGWNYYMWHGGTNFGRDSMYLQTTSYDFTAPLDEYGRCTPKGEYLGQLHKKLVEHRLILLEGNRTSENVTMNFQKTTWTRGFQRLELLVNRGKEPQTDASGCSVSPGGACLRSGDGDYIFHTDQIDATKGPAHDATKWNDISPPLMWSAWHEPLPPQRDRASIVRSSEPIEQLKLTKDKTDYCWYSTTINTWKGEELLAIPYGGDFLYVYVDGELVSQSVAPLLENRGFIVPSGSNQPMVVADQNESSKTDGYRHQFNLSGMKPGRHRLEILATAIGMVKGDWQITAPMNMERKGIWNGVLLDGDSLNTEWFNIPFLYGEKIHIATGPERQKWLKVPEIAKPLTWYRATFNLSDNELAHDSDYRIDAAGLWKGSLFVNGHAIGRYWLIGARDSEADPTQSHYHVPSVWLKRTNVLIVFEENAVIPSKVRFQRRLFSA</sequence>
<evidence type="ECO:0000256" key="2">
    <source>
        <dbReference type="ARBA" id="ARBA00022801"/>
    </source>
</evidence>
<evidence type="ECO:0000259" key="5">
    <source>
        <dbReference type="Pfam" id="PF01301"/>
    </source>
</evidence>
<dbReference type="SUPFAM" id="SSF49785">
    <property type="entry name" value="Galactose-binding domain-like"/>
    <property type="match status" value="1"/>
</dbReference>
<comment type="similarity">
    <text evidence="1 4">Belongs to the glycosyl hydrolase 35 family.</text>
</comment>
<dbReference type="Gene3D" id="2.60.120.260">
    <property type="entry name" value="Galactose-binding domain-like"/>
    <property type="match status" value="2"/>
</dbReference>
<evidence type="ECO:0000256" key="1">
    <source>
        <dbReference type="ARBA" id="ARBA00009809"/>
    </source>
</evidence>
<keyword evidence="2" id="KW-0378">Hydrolase</keyword>
<feature type="domain" description="Beta-galactosidase galactose-binding" evidence="6">
    <location>
        <begin position="575"/>
        <end position="644"/>
    </location>
</feature>
<comment type="caution">
    <text evidence="7">The sequence shown here is derived from an EMBL/GenBank/DDBJ whole genome shotgun (WGS) entry which is preliminary data.</text>
</comment>
<dbReference type="AlphaFoldDB" id="A0A7W8N5A1"/>
<keyword evidence="3" id="KW-0326">Glycosidase</keyword>
<dbReference type="InterPro" id="IPR001944">
    <property type="entry name" value="Glycoside_Hdrlase_35"/>
</dbReference>
<dbReference type="InterPro" id="IPR017853">
    <property type="entry name" value="GH"/>
</dbReference>
<evidence type="ECO:0000259" key="6">
    <source>
        <dbReference type="Pfam" id="PF21467"/>
    </source>
</evidence>
<dbReference type="PANTHER" id="PTHR23421">
    <property type="entry name" value="BETA-GALACTOSIDASE RELATED"/>
    <property type="match status" value="1"/>
</dbReference>
<dbReference type="InterPro" id="IPR008979">
    <property type="entry name" value="Galactose-bd-like_sf"/>
</dbReference>
<evidence type="ECO:0000256" key="4">
    <source>
        <dbReference type="RuleBase" id="RU003679"/>
    </source>
</evidence>
<dbReference type="SUPFAM" id="SSF51445">
    <property type="entry name" value="(Trans)glycosidases"/>
    <property type="match status" value="1"/>
</dbReference>
<reference evidence="7 8" key="1">
    <citation type="submission" date="2020-08" db="EMBL/GenBank/DDBJ databases">
        <title>Genomic Encyclopedia of Type Strains, Phase IV (KMG-V): Genome sequencing to study the core and pangenomes of soil and plant-associated prokaryotes.</title>
        <authorList>
            <person name="Whitman W."/>
        </authorList>
    </citation>
    <scope>NUCLEOTIDE SEQUENCE [LARGE SCALE GENOMIC DNA]</scope>
    <source>
        <strain evidence="7 8">M8US30</strain>
    </source>
</reference>
<dbReference type="PRINTS" id="PR00742">
    <property type="entry name" value="GLHYDRLASE35"/>
</dbReference>